<reference evidence="3 4" key="1">
    <citation type="submission" date="2020-10" db="EMBL/GenBank/DDBJ databases">
        <title>Ca. Dormibacterota MAGs.</title>
        <authorList>
            <person name="Montgomery K."/>
        </authorList>
    </citation>
    <scope>NUCLEOTIDE SEQUENCE [LARGE SCALE GENOMIC DNA]</scope>
    <source>
        <strain evidence="3">SC8811_S16_3</strain>
    </source>
</reference>
<keyword evidence="1" id="KW-0479">Metal-binding</keyword>
<evidence type="ECO:0000256" key="1">
    <source>
        <dbReference type="ARBA" id="ARBA00022723"/>
    </source>
</evidence>
<dbReference type="PROSITE" id="PS51819">
    <property type="entry name" value="VOC"/>
    <property type="match status" value="1"/>
</dbReference>
<name>A0A934KC19_9BACT</name>
<evidence type="ECO:0000313" key="4">
    <source>
        <dbReference type="Proteomes" id="UP000620075"/>
    </source>
</evidence>
<dbReference type="PANTHER" id="PTHR43048">
    <property type="entry name" value="METHYLMALONYL-COA EPIMERASE"/>
    <property type="match status" value="1"/>
</dbReference>
<dbReference type="InterPro" id="IPR029068">
    <property type="entry name" value="Glyas_Bleomycin-R_OHBP_Dase"/>
</dbReference>
<evidence type="ECO:0000259" key="2">
    <source>
        <dbReference type="PROSITE" id="PS51819"/>
    </source>
</evidence>
<organism evidence="3 4">
    <name type="scientific">Candidatus Dormiibacter inghamiae</name>
    <dbReference type="NCBI Taxonomy" id="3127013"/>
    <lineage>
        <taxon>Bacteria</taxon>
        <taxon>Bacillati</taxon>
        <taxon>Candidatus Dormiibacterota</taxon>
        <taxon>Candidatus Dormibacteria</taxon>
        <taxon>Candidatus Dormibacterales</taxon>
        <taxon>Candidatus Dormibacteraceae</taxon>
        <taxon>Candidatus Dormiibacter</taxon>
    </lineage>
</organism>
<dbReference type="InterPro" id="IPR037523">
    <property type="entry name" value="VOC_core"/>
</dbReference>
<dbReference type="InterPro" id="IPR051785">
    <property type="entry name" value="MMCE/EMCE_epimerase"/>
</dbReference>
<comment type="caution">
    <text evidence="3">The sequence shown here is derived from an EMBL/GenBank/DDBJ whole genome shotgun (WGS) entry which is preliminary data.</text>
</comment>
<dbReference type="GO" id="GO:0004493">
    <property type="term" value="F:methylmalonyl-CoA epimerase activity"/>
    <property type="evidence" value="ECO:0007669"/>
    <property type="project" value="TreeGrafter"/>
</dbReference>
<dbReference type="RefSeq" id="WP_338180171.1">
    <property type="nucleotide sequence ID" value="NZ_JAEKNQ010000040.1"/>
</dbReference>
<sequence length="131" mass="13776">MSVKGLDHVGVVVADMAGARRFLSEALGLQLDREVDASAIGRRGVFYRCGAVEIELIEELDPAARDRVLGGAQAKIDHLALAVDSLADTMVALQARGVGFSRGPVEIGGRQNAWTGEGTSGGVTYQLVEKP</sequence>
<dbReference type="EMBL" id="JAEKNQ010000040">
    <property type="protein sequence ID" value="MBJ7603714.1"/>
    <property type="molecule type" value="Genomic_DNA"/>
</dbReference>
<dbReference type="GO" id="GO:0046872">
    <property type="term" value="F:metal ion binding"/>
    <property type="evidence" value="ECO:0007669"/>
    <property type="project" value="UniProtKB-KW"/>
</dbReference>
<proteinExistence type="predicted"/>
<dbReference type="SUPFAM" id="SSF54593">
    <property type="entry name" value="Glyoxalase/Bleomycin resistance protein/Dihydroxybiphenyl dioxygenase"/>
    <property type="match status" value="1"/>
</dbReference>
<dbReference type="GO" id="GO:0046491">
    <property type="term" value="P:L-methylmalonyl-CoA metabolic process"/>
    <property type="evidence" value="ECO:0007669"/>
    <property type="project" value="TreeGrafter"/>
</dbReference>
<feature type="domain" description="VOC" evidence="2">
    <location>
        <begin position="5"/>
        <end position="130"/>
    </location>
</feature>
<dbReference type="Gene3D" id="3.10.180.10">
    <property type="entry name" value="2,3-Dihydroxybiphenyl 1,2-Dioxygenase, domain 1"/>
    <property type="match status" value="1"/>
</dbReference>
<dbReference type="Pfam" id="PF13669">
    <property type="entry name" value="Glyoxalase_4"/>
    <property type="match status" value="1"/>
</dbReference>
<evidence type="ECO:0000313" key="3">
    <source>
        <dbReference type="EMBL" id="MBJ7603714.1"/>
    </source>
</evidence>
<protein>
    <submittedName>
        <fullName evidence="3">VOC family protein</fullName>
    </submittedName>
</protein>
<dbReference type="Proteomes" id="UP000620075">
    <property type="component" value="Unassembled WGS sequence"/>
</dbReference>
<accession>A0A934KC19</accession>
<gene>
    <name evidence="3" type="ORF">JF888_11060</name>
</gene>
<dbReference type="PANTHER" id="PTHR43048:SF5">
    <property type="entry name" value="BLR5325 PROTEIN"/>
    <property type="match status" value="1"/>
</dbReference>
<dbReference type="AlphaFoldDB" id="A0A934KC19"/>